<dbReference type="EMBL" id="OX365700">
    <property type="protein sequence ID" value="CAI4031129.1"/>
    <property type="molecule type" value="Genomic_DNA"/>
</dbReference>
<dbReference type="Proteomes" id="UP001179121">
    <property type="component" value="Chromosome"/>
</dbReference>
<keyword evidence="1" id="KW-1277">Toxin-antitoxin system</keyword>
<dbReference type="InterPro" id="IPR035093">
    <property type="entry name" value="RelE/ParE_toxin_dom_sf"/>
</dbReference>
<dbReference type="AlphaFoldDB" id="A0AA86MY73"/>
<dbReference type="Gene3D" id="3.30.2310.20">
    <property type="entry name" value="RelE-like"/>
    <property type="match status" value="1"/>
</dbReference>
<dbReference type="InterPro" id="IPR052747">
    <property type="entry name" value="TA_system_RelE_toxin"/>
</dbReference>
<evidence type="ECO:0000313" key="2">
    <source>
        <dbReference type="EMBL" id="CAI4031129.1"/>
    </source>
</evidence>
<dbReference type="RefSeq" id="WP_289268085.1">
    <property type="nucleotide sequence ID" value="NZ_OX365700.1"/>
</dbReference>
<dbReference type="Pfam" id="PF05016">
    <property type="entry name" value="ParE_toxin"/>
    <property type="match status" value="1"/>
</dbReference>
<accession>A0AA86MY73</accession>
<evidence type="ECO:0000256" key="1">
    <source>
        <dbReference type="ARBA" id="ARBA00022649"/>
    </source>
</evidence>
<dbReference type="InterPro" id="IPR007712">
    <property type="entry name" value="RelE/ParE_toxin"/>
</dbReference>
<dbReference type="PANTHER" id="PTHR38813:SF1">
    <property type="entry name" value="TOXIN RELE1-RELATED"/>
    <property type="match status" value="1"/>
</dbReference>
<sequence>MVYQVLLRPAAERDLAKLPPDIRTRLADVLFALENDPRPHGVTKLAGGHDVWRVRVGDYRVLFEIDDSAQTILILRIAHRRDAYR</sequence>
<protein>
    <submittedName>
        <fullName evidence="2">Toxin RelG</fullName>
    </submittedName>
</protein>
<keyword evidence="3" id="KW-1185">Reference proteome</keyword>
<gene>
    <name evidence="2" type="ORF">DNFV4_01559</name>
</gene>
<reference evidence="2" key="1">
    <citation type="submission" date="2022-10" db="EMBL/GenBank/DDBJ databases">
        <authorList>
            <person name="Koch H."/>
        </authorList>
    </citation>
    <scope>NUCLEOTIDE SEQUENCE</scope>
    <source>
        <strain evidence="2">DNF</strain>
    </source>
</reference>
<dbReference type="KEGG" id="nti:DNFV4_01559"/>
<evidence type="ECO:0000313" key="3">
    <source>
        <dbReference type="Proteomes" id="UP001179121"/>
    </source>
</evidence>
<dbReference type="PANTHER" id="PTHR38813">
    <property type="match status" value="1"/>
</dbReference>
<dbReference type="SUPFAM" id="SSF143011">
    <property type="entry name" value="RelE-like"/>
    <property type="match status" value="1"/>
</dbReference>
<organism evidence="2 3">
    <name type="scientific">Nitrospira tepida</name>
    <dbReference type="NCBI Taxonomy" id="2973512"/>
    <lineage>
        <taxon>Bacteria</taxon>
        <taxon>Pseudomonadati</taxon>
        <taxon>Nitrospirota</taxon>
        <taxon>Nitrospiria</taxon>
        <taxon>Nitrospirales</taxon>
        <taxon>Nitrospiraceae</taxon>
        <taxon>Nitrospira</taxon>
    </lineage>
</organism>
<proteinExistence type="predicted"/>
<name>A0AA86MY73_9BACT</name>